<evidence type="ECO:0000313" key="2">
    <source>
        <dbReference type="EMBL" id="CAD9070455.1"/>
    </source>
</evidence>
<dbReference type="AlphaFoldDB" id="A0A6U4I1S1"/>
<keyword evidence="1" id="KW-0732">Signal</keyword>
<name>A0A6U4I1S1_9ALVE</name>
<dbReference type="EMBL" id="HBGB01043401">
    <property type="protein sequence ID" value="CAD9070456.1"/>
    <property type="molecule type" value="Transcribed_RNA"/>
</dbReference>
<protein>
    <submittedName>
        <fullName evidence="2">Uncharacterized protein</fullName>
    </submittedName>
</protein>
<sequence>MSGKMVSLCIVLSLLAAVPAHSWISGALLLPVSAGTADSPPYLIVLGVMNGESKSVSLSVQNFGPGSVTLTTVDESNDVISYTAIEQDDSFIRTTPFGVSSEPTFIFEAANGTEVFRQTVKNDLKYTPIAPNQGASLLSLKLTMNDFMVITFGNPMPFDLLATMEHQGDPVDGSGTVIQPTASSTSGWLQQTYLQRLSEGDDFYVSMVPKDESDGTGVVVFAAVKNWRPFANAPRRTLRSEGNAASQGGFEMGA</sequence>
<proteinExistence type="predicted"/>
<reference evidence="2" key="1">
    <citation type="submission" date="2021-01" db="EMBL/GenBank/DDBJ databases">
        <authorList>
            <person name="Corre E."/>
            <person name="Pelletier E."/>
            <person name="Niang G."/>
            <person name="Scheremetjew M."/>
            <person name="Finn R."/>
            <person name="Kale V."/>
            <person name="Holt S."/>
            <person name="Cochrane G."/>
            <person name="Meng A."/>
            <person name="Brown T."/>
            <person name="Cohen L."/>
        </authorList>
    </citation>
    <scope>NUCLEOTIDE SEQUENCE</scope>
    <source>
        <strain evidence="2">CCMP3346</strain>
    </source>
</reference>
<feature type="signal peptide" evidence="1">
    <location>
        <begin position="1"/>
        <end position="22"/>
    </location>
</feature>
<evidence type="ECO:0000256" key="1">
    <source>
        <dbReference type="SAM" id="SignalP"/>
    </source>
</evidence>
<feature type="chain" id="PRO_5036192098" evidence="1">
    <location>
        <begin position="23"/>
        <end position="254"/>
    </location>
</feature>
<accession>A0A6U4I1S1</accession>
<dbReference type="EMBL" id="HBGB01043400">
    <property type="protein sequence ID" value="CAD9070455.1"/>
    <property type="molecule type" value="Transcribed_RNA"/>
</dbReference>
<gene>
    <name evidence="2" type="ORF">VBRA1451_LOCUS25537</name>
    <name evidence="3" type="ORF">VBRA1451_LOCUS25538</name>
</gene>
<organism evidence="2">
    <name type="scientific">Vitrella brassicaformis</name>
    <dbReference type="NCBI Taxonomy" id="1169539"/>
    <lineage>
        <taxon>Eukaryota</taxon>
        <taxon>Sar</taxon>
        <taxon>Alveolata</taxon>
        <taxon>Colpodellida</taxon>
        <taxon>Vitrellaceae</taxon>
        <taxon>Vitrella</taxon>
    </lineage>
</organism>
<evidence type="ECO:0000313" key="3">
    <source>
        <dbReference type="EMBL" id="CAD9070456.1"/>
    </source>
</evidence>